<dbReference type="InterPro" id="IPR002156">
    <property type="entry name" value="RNaseH_domain"/>
</dbReference>
<dbReference type="GO" id="GO:0004523">
    <property type="term" value="F:RNA-DNA hybrid ribonuclease activity"/>
    <property type="evidence" value="ECO:0007669"/>
    <property type="project" value="InterPro"/>
</dbReference>
<accession>A0A2K3JNK7</accession>
<dbReference type="GO" id="GO:0003676">
    <property type="term" value="F:nucleic acid binding"/>
    <property type="evidence" value="ECO:0007669"/>
    <property type="project" value="InterPro"/>
</dbReference>
<reference evidence="2 3" key="1">
    <citation type="journal article" date="2014" name="Am. J. Bot.">
        <title>Genome assembly and annotation for red clover (Trifolium pratense; Fabaceae).</title>
        <authorList>
            <person name="Istvanek J."/>
            <person name="Jaros M."/>
            <person name="Krenek A."/>
            <person name="Repkova J."/>
        </authorList>
    </citation>
    <scope>NUCLEOTIDE SEQUENCE [LARGE SCALE GENOMIC DNA]</scope>
    <source>
        <strain evidence="3">cv. Tatra</strain>
        <tissue evidence="2">Young leaves</tissue>
    </source>
</reference>
<dbReference type="InterPro" id="IPR053151">
    <property type="entry name" value="RNase_H-like"/>
</dbReference>
<protein>
    <submittedName>
        <fullName evidence="2">Ribonuclease H</fullName>
    </submittedName>
</protein>
<feature type="domain" description="RNase H type-1" evidence="1">
    <location>
        <begin position="71"/>
        <end position="139"/>
    </location>
</feature>
<dbReference type="Pfam" id="PF13456">
    <property type="entry name" value="RVT_3"/>
    <property type="match status" value="1"/>
</dbReference>
<dbReference type="CDD" id="cd06222">
    <property type="entry name" value="RNase_H_like"/>
    <property type="match status" value="1"/>
</dbReference>
<gene>
    <name evidence="2" type="ORF">L195_g049255</name>
</gene>
<dbReference type="Gene3D" id="3.30.420.10">
    <property type="entry name" value="Ribonuclease H-like superfamily/Ribonuclease H"/>
    <property type="match status" value="1"/>
</dbReference>
<dbReference type="InterPro" id="IPR036397">
    <property type="entry name" value="RNaseH_sf"/>
</dbReference>
<comment type="caution">
    <text evidence="2">The sequence shown here is derived from an EMBL/GenBank/DDBJ whole genome shotgun (WGS) entry which is preliminary data.</text>
</comment>
<sequence length="140" mass="15064">MSSSSAYPRCGYFEESFLHCVCDCPTSKNLWFSIGFSAPQFYDTIDNISWIKEGTYGTSLNIFAAGVCCLGTPCRAGFGGVLRNSNGAWISGFSGFIAGSTDILYAELLAIYHGLSLAKDLGHDHVACYSDSLNSLSLIQ</sequence>
<dbReference type="InterPro" id="IPR012337">
    <property type="entry name" value="RNaseH-like_sf"/>
</dbReference>
<reference evidence="2 3" key="2">
    <citation type="journal article" date="2017" name="Front. Plant Sci.">
        <title>Gene Classification and Mining of Molecular Markers Useful in Red Clover (Trifolium pratense) Breeding.</title>
        <authorList>
            <person name="Istvanek J."/>
            <person name="Dluhosova J."/>
            <person name="Dluhos P."/>
            <person name="Patkova L."/>
            <person name="Nedelnik J."/>
            <person name="Repkova J."/>
        </authorList>
    </citation>
    <scope>NUCLEOTIDE SEQUENCE [LARGE SCALE GENOMIC DNA]</scope>
    <source>
        <strain evidence="3">cv. Tatra</strain>
        <tissue evidence="2">Young leaves</tissue>
    </source>
</reference>
<proteinExistence type="predicted"/>
<evidence type="ECO:0000259" key="1">
    <source>
        <dbReference type="Pfam" id="PF13456"/>
    </source>
</evidence>
<dbReference type="EMBL" id="ASHM01072227">
    <property type="protein sequence ID" value="PNX55625.1"/>
    <property type="molecule type" value="Genomic_DNA"/>
</dbReference>
<feature type="non-terminal residue" evidence="2">
    <location>
        <position position="140"/>
    </location>
</feature>
<dbReference type="PANTHER" id="PTHR47723:SF19">
    <property type="entry name" value="POLYNUCLEOTIDYL TRANSFERASE, RIBONUCLEASE H-LIKE SUPERFAMILY PROTEIN"/>
    <property type="match status" value="1"/>
</dbReference>
<dbReference type="SUPFAM" id="SSF53098">
    <property type="entry name" value="Ribonuclease H-like"/>
    <property type="match status" value="1"/>
</dbReference>
<dbReference type="InterPro" id="IPR044730">
    <property type="entry name" value="RNase_H-like_dom_plant"/>
</dbReference>
<evidence type="ECO:0000313" key="3">
    <source>
        <dbReference type="Proteomes" id="UP000236291"/>
    </source>
</evidence>
<dbReference type="PANTHER" id="PTHR47723">
    <property type="entry name" value="OS05G0353850 PROTEIN"/>
    <property type="match status" value="1"/>
</dbReference>
<dbReference type="Proteomes" id="UP000236291">
    <property type="component" value="Unassembled WGS sequence"/>
</dbReference>
<name>A0A2K3JNK7_TRIPR</name>
<evidence type="ECO:0000313" key="2">
    <source>
        <dbReference type="EMBL" id="PNX55625.1"/>
    </source>
</evidence>
<organism evidence="2 3">
    <name type="scientific">Trifolium pratense</name>
    <name type="common">Red clover</name>
    <dbReference type="NCBI Taxonomy" id="57577"/>
    <lineage>
        <taxon>Eukaryota</taxon>
        <taxon>Viridiplantae</taxon>
        <taxon>Streptophyta</taxon>
        <taxon>Embryophyta</taxon>
        <taxon>Tracheophyta</taxon>
        <taxon>Spermatophyta</taxon>
        <taxon>Magnoliopsida</taxon>
        <taxon>eudicotyledons</taxon>
        <taxon>Gunneridae</taxon>
        <taxon>Pentapetalae</taxon>
        <taxon>rosids</taxon>
        <taxon>fabids</taxon>
        <taxon>Fabales</taxon>
        <taxon>Fabaceae</taxon>
        <taxon>Papilionoideae</taxon>
        <taxon>50 kb inversion clade</taxon>
        <taxon>NPAAA clade</taxon>
        <taxon>Hologalegina</taxon>
        <taxon>IRL clade</taxon>
        <taxon>Trifolieae</taxon>
        <taxon>Trifolium</taxon>
    </lineage>
</organism>
<dbReference type="AlphaFoldDB" id="A0A2K3JNK7"/>